<comment type="function">
    <text evidence="33">Transmembrane protein gp41: Acts as a class I viral fusion protein. Under the current model, the protein has at least 3 conformational states: pre-fusion native state, pre-hairpin intermediate state, and post-fusion hairpin state. During fusion of viral and target intracellular membranes, the coiled coil regions (heptad repeats) assume a trimer-of-hairpins structure, positioning the fusion peptide in close proximity to the C-terminal region of the ectodomain. The formation of this structure appears to drive apposition and subsequent fusion of viral and target cell membranes. Complete fusion occurs in host cell endosomes and is dynamin-dependent, however some lipid transfer might occur at the plasma membrane. The virus undergoes clathrin-dependent internalization long before endosomal fusion, thus minimizing the surface exposure of conserved viral epitopes during fusion and reducing the efficacy of inhibitors targeting these epitopes. Membranes fusion leads to delivery of the nucleocapsid into the cytoplasm.</text>
</comment>
<comment type="PTM">
    <text evidence="33">Specific enzymatic cleavages in vivo yield mature proteins. Envelope glycoproteins are synthesized as a inactive precursor that is heavily N-glycosylated and processed likely by host cell furin in the Golgi to yield the mature SU and TM proteins. The cleavage site between SU and TM requires the minimal sequence [KR]-X-[KR]-R. About 2 of the 9 disulfide bonds of gp41 are reduced by P4HB/PDI, following binding to CD4 receptor.</text>
</comment>
<dbReference type="FunFam" id="1.20.5.490:FF:000001">
    <property type="entry name" value="Envelope glycoprotein gp160"/>
    <property type="match status" value="1"/>
</dbReference>
<dbReference type="SUPFAM" id="SSF56502">
    <property type="entry name" value="gp120 core"/>
    <property type="match status" value="2"/>
</dbReference>
<comment type="domain">
    <text evidence="33 34">The 17 amino acids long immunosuppressive region is present in many retroviral envelope proteins. Synthetic peptides derived from this relatively conserved sequence inhibit immune function in vitro and in vivo.</text>
</comment>
<comment type="subcellular location">
    <subcellularLocation>
        <location evidence="3">Host cell membrane</location>
        <topology evidence="3">Peripheral membrane protein</topology>
    </subcellularLocation>
    <subcellularLocation>
        <location evidence="1">Host cell membrane</location>
        <topology evidence="1">Single-pass type I membrane protein</topology>
    </subcellularLocation>
    <subcellularLocation>
        <location evidence="2">Host endosome membrane</location>
        <topology evidence="2">Peripheral membrane protein</topology>
    </subcellularLocation>
    <subcellularLocation>
        <location evidence="5">Host endosome membrane</location>
        <topology evidence="5">Single-pass type I membrane protein</topology>
    </subcellularLocation>
    <subcellularLocation>
        <location evidence="6">Virion membrane</location>
        <topology evidence="6">Peripheral membrane protein</topology>
    </subcellularLocation>
    <subcellularLocation>
        <location evidence="4">Virion membrane</location>
        <topology evidence="4">Single-pass type I membrane protein</topology>
    </subcellularLocation>
</comment>
<evidence type="ECO:0000256" key="10">
    <source>
        <dbReference type="ARBA" id="ARBA00022570"/>
    </source>
</evidence>
<organism evidence="38">
    <name type="scientific">Human immunodeficiency virus type 1</name>
    <name type="common">HIV-1</name>
    <dbReference type="NCBI Taxonomy" id="11676"/>
    <lineage>
        <taxon>Viruses</taxon>
        <taxon>Riboviria</taxon>
        <taxon>Pararnavirae</taxon>
        <taxon>Artverviricota</taxon>
        <taxon>Revtraviricetes</taxon>
        <taxon>Ortervirales</taxon>
        <taxon>Retroviridae</taxon>
        <taxon>Orthoretrovirinae</taxon>
        <taxon>Lentivirus</taxon>
        <taxon>Lentivirus humimdef1</taxon>
    </lineage>
</organism>
<dbReference type="GO" id="GO:1903911">
    <property type="term" value="P:positive regulation of receptor clustering"/>
    <property type="evidence" value="ECO:0007669"/>
    <property type="project" value="UniProtKB-UniRule"/>
</dbReference>
<evidence type="ECO:0000256" key="28">
    <source>
        <dbReference type="ARBA" id="ARBA00023180"/>
    </source>
</evidence>
<keyword evidence="18 33" id="KW-0946">Virion</keyword>
<feature type="domain" description="Human immunodeficiency virus 1 envelope glycoprotein Gp120" evidence="36">
    <location>
        <begin position="33"/>
        <end position="142"/>
    </location>
</feature>
<evidence type="ECO:0000256" key="33">
    <source>
        <dbReference type="HAMAP-Rule" id="MF_04083"/>
    </source>
</evidence>
<keyword evidence="9 33" id="KW-1032">Host cell membrane</keyword>
<evidence type="ECO:0000256" key="7">
    <source>
        <dbReference type="ARBA" id="ARBA00022506"/>
    </source>
</evidence>
<dbReference type="GO" id="GO:0075512">
    <property type="term" value="P:clathrin-dependent endocytosis of virus by host cell"/>
    <property type="evidence" value="ECO:0007669"/>
    <property type="project" value="UniProtKB-UniRule"/>
</dbReference>
<feature type="region of interest" description="CD4-binding loop" evidence="33">
    <location>
        <begin position="355"/>
        <end position="365"/>
    </location>
</feature>
<evidence type="ECO:0000259" key="36">
    <source>
        <dbReference type="Pfam" id="PF00516"/>
    </source>
</evidence>
<keyword evidence="20 33" id="KW-0261">Viral envelope protein</keyword>
<evidence type="ECO:0000256" key="1">
    <source>
        <dbReference type="ARBA" id="ARBA00004402"/>
    </source>
</evidence>
<dbReference type="SUPFAM" id="SSF58069">
    <property type="entry name" value="Virus ectodomain"/>
    <property type="match status" value="1"/>
</dbReference>
<dbReference type="Gene3D" id="1.10.287.210">
    <property type="match status" value="1"/>
</dbReference>
<keyword evidence="11 33" id="KW-0945">Host-virus interaction</keyword>
<evidence type="ECO:0000256" key="2">
    <source>
        <dbReference type="ARBA" id="ARBA00004433"/>
    </source>
</evidence>
<evidence type="ECO:0000256" key="3">
    <source>
        <dbReference type="ARBA" id="ARBA00004505"/>
    </source>
</evidence>
<comment type="domain">
    <text evidence="33">The membrane proximal external region (MPER) present in gp41 is a tryptophan-rich region recognized by the antibodies 2F5, Z13, and 4E10. MPER seems to play a role in fusion.</text>
</comment>
<comment type="caution">
    <text evidence="33">Lacks conserved residue(s) required for the propagation of feature annotation.</text>
</comment>
<reference evidence="38" key="2">
    <citation type="journal article" date="2007" name="Virology">
        <title>Macrophage entry mediated by HIV Envs from brain and lymphoid tissues is determined by the capacity to use low CD4 levels and overall efficiency of fusion.</title>
        <authorList>
            <person name="Thomas E.R."/>
            <person name="Dunfee R.L."/>
            <person name="Stanton J."/>
            <person name="Bogdan D."/>
            <person name="Taylor J."/>
            <person name="Kunstman K."/>
            <person name="Bell J.E."/>
            <person name="Wolinsky S.M."/>
            <person name="Gabuzda D."/>
        </authorList>
    </citation>
    <scope>NUCLEOTIDE SEQUENCE</scope>
</reference>
<comment type="function">
    <text evidence="33">Surface protein gp120: Attaches the virus to the host lymphoid cell by binding to the primary receptor CD4. This interaction induces a structural rearrangement creating a high affinity binding site for a chemokine coreceptor like CXCR4 and/or CCR5. Acts as a ligand for CD209/DC-SIGN and CLEC4M/DC-SIGNR, which are respectively found on dendritic cells (DCs), and on endothelial cells of liver sinusoids and lymph node sinuses. These interactions allow capture of viral particles at mucosal surfaces by these cells and subsequent transmission to permissive cells. HIV subverts the migration properties of dendritic cells to gain access to CD4+ T-cells in lymph nodes. Virus transmission to permissive T-cells occurs either in trans (without DCs infection, through viral capture and transmission), or in cis (following DCs productive infection, through the usual CD4-gp120 interaction), thereby inducing a robust infection. In trans infection, bound virions remain infectious over days and it is proposed that they are not degraded, but protected in non-lysosomal acidic organelles within the DCs close to the cell membrane thus contributing to the viral infectious potential during DCs' migration from the periphery to the lymphoid tissues. On arrival at lymphoid tissues, intact virions recycle back to DCs' cell surface allowing virus transmission to CD4+ T-cells.</text>
</comment>
<comment type="domain">
    <text evidence="33">Some of the most genetically diverse regions of the viral genome are present in Env. They are called variable regions 1 through 5 (V1 through V5). Coreceptor usage of gp120 is determined mainly by the primary structure of the third variable region (V3) in the outer domain of gp120. The sequence of V3 determines which coreceptor, CCR5 and/or CXCR4 (corresponding to R5/macrophage, X4/T cell and R5X4/T cell and macrophage tropism), is used to trigger the fusion potential of the Env complex, and hence which cells the virus can infect. Binding to CCR5 involves a region adjacent in addition to V3.</text>
</comment>
<dbReference type="FunFam" id="2.170.40.20:FF:000003">
    <property type="entry name" value="Envelope glycoprotein gp160"/>
    <property type="match status" value="1"/>
</dbReference>
<reference evidence="38" key="1">
    <citation type="journal article" date="2006" name="Proc. Natl. Acad. Sci. U.S.A.">
        <title>The HIV Env variant N283 enhances macrophage tropism and is associated with brain infection and dementia.</title>
        <authorList>
            <person name="Dunfee R.L."/>
            <person name="Thomas E.R."/>
            <person name="Gorry P.R."/>
            <person name="Wang J."/>
            <person name="Taylor J."/>
            <person name="Kunstman K."/>
            <person name="Wolinsky S.M."/>
            <person name="Gabuzda D."/>
        </authorList>
    </citation>
    <scope>NUCLEOTIDE SEQUENCE</scope>
</reference>
<evidence type="ECO:0000256" key="31">
    <source>
        <dbReference type="ARBA" id="ARBA00023296"/>
    </source>
</evidence>
<evidence type="ECO:0000256" key="25">
    <source>
        <dbReference type="ARBA" id="ARBA00023136"/>
    </source>
</evidence>
<feature type="site" description="Cleavage; by host furin" evidence="33">
    <location>
        <begin position="505"/>
        <end position="506"/>
    </location>
</feature>
<evidence type="ECO:0000256" key="35">
    <source>
        <dbReference type="SAM" id="MobiDB-lite"/>
    </source>
</evidence>
<gene>
    <name evidence="33 38" type="primary">env</name>
</gene>
<protein>
    <recommendedName>
        <fullName evidence="33">Envelope glycoprotein gp160</fullName>
    </recommendedName>
    <alternativeName>
        <fullName evidence="33">Env polyprotein</fullName>
    </alternativeName>
    <component>
        <recommendedName>
            <fullName evidence="33">Surface protein gp120</fullName>
            <shortName evidence="33">SU</shortName>
        </recommendedName>
        <alternativeName>
            <fullName evidence="33">Glycoprotein 120</fullName>
            <shortName evidence="33">gp120</shortName>
        </alternativeName>
    </component>
    <component>
        <recommendedName>
            <fullName evidence="33">Transmembrane protein gp41</fullName>
            <shortName evidence="33">TM</shortName>
        </recommendedName>
        <alternativeName>
            <fullName evidence="33">Glycoprotein 41</fullName>
            <shortName evidence="33">gp41</shortName>
        </alternativeName>
    </component>
</protein>
<evidence type="ECO:0000256" key="24">
    <source>
        <dbReference type="ARBA" id="ARBA00023054"/>
    </source>
</evidence>
<keyword evidence="17 33" id="KW-1161">Viral attachment to host cell</keyword>
<keyword evidence="12 33" id="KW-1162">Viral penetration into host cytoplasm</keyword>
<dbReference type="GO" id="GO:0019082">
    <property type="term" value="P:viral protein processing"/>
    <property type="evidence" value="ECO:0007669"/>
    <property type="project" value="UniProtKB-UniRule"/>
</dbReference>
<dbReference type="GO" id="GO:0039654">
    <property type="term" value="P:fusion of virus membrane with host endosome membrane"/>
    <property type="evidence" value="ECO:0007669"/>
    <property type="project" value="UniProtKB-UniRule"/>
</dbReference>
<feature type="region of interest" description="V2" evidence="33">
    <location>
        <begin position="151"/>
        <end position="190"/>
    </location>
</feature>
<dbReference type="Gene3D" id="1.20.5.490">
    <property type="entry name" value="Single helix bin"/>
    <property type="match status" value="1"/>
</dbReference>
<feature type="short sequence motif" description="YXXL motif; contains endocytosis signal" evidence="33">
    <location>
        <begin position="706"/>
        <end position="709"/>
    </location>
</feature>
<keyword evidence="31 33" id="KW-1160">Virus entry into host cell</keyword>
<comment type="domain">
    <text evidence="33">The YXXL motif is involved in determining the exact site of viral release at the surface of infected mononuclear cells and promotes endocytosis. YXXL and di-leucine endocytosis motifs interact directly or indirectly with the clathrin adapter complexes, opperate independently, and their activities are not additive.</text>
</comment>
<keyword evidence="26 33" id="KW-0564">Palmitate</keyword>
<organismHost>
    <name type="scientific">Homo sapiens</name>
    <name type="common">Human</name>
    <dbReference type="NCBI Taxonomy" id="9606"/>
</organismHost>
<comment type="miscellaneous">
    <text evidence="33">Inhibitors targeting HIV-1 viral envelope proteins are used as antiretroviral drugs. Attachment of virions to the cell surface via non-specific interactions and CD4 binding can be blocked by inhibitors that include cyanovirin-N, cyclotriazadisulfonamide analogs, PRO 2000, TNX 355 and PRO 542. In addition, BMS 806 can block CD4-induced conformational changes. Env interactions with the coreceptor molecules can be targeted by CCR5 antagonists including SCH-D, maraviroc (UK 427857) and aplaviroc (GW 873140), and the CXCR4 antagonist AMD 070. Fusion of viral and cellular membranes can be inhibited by peptides such as enfuvirtide and tifuvirtide (T 1249). Resistance to inhibitors associated with mutations in Env are observed. Most of the time, single mutations confer only a modest reduction in drug susceptibility. Combination of several mutations is usually required to develop a high-level drug resistance.</text>
</comment>
<dbReference type="GO" id="GO:0019031">
    <property type="term" value="C:viral envelope"/>
    <property type="evidence" value="ECO:0007669"/>
    <property type="project" value="UniProtKB-KW"/>
</dbReference>
<feature type="region of interest" description="Disordered" evidence="35">
    <location>
        <begin position="710"/>
        <end position="738"/>
    </location>
</feature>
<evidence type="ECO:0000256" key="14">
    <source>
        <dbReference type="ARBA" id="ARBA00022692"/>
    </source>
</evidence>
<comment type="PTM">
    <text evidence="33">Palmitoylation of the transmembrane protein and of Env polyprotein (prior to its proteolytic cleavage) is essential for their association with host cell membrane lipid rafts. Palmitoylation is therefore required for envelope trafficking to classical lipid rafts, but not for viral replication.</text>
</comment>
<evidence type="ECO:0000256" key="34">
    <source>
        <dbReference type="RuleBase" id="RU363095"/>
    </source>
</evidence>
<evidence type="ECO:0000256" key="5">
    <source>
        <dbReference type="ARBA" id="ARBA00004578"/>
    </source>
</evidence>
<comment type="subunit">
    <text evidence="33">The mature envelope protein (Env) consists of a homotrimer of non-covalently associated gp120-gp41 heterodimers. The resulting complex protrudes from the virus surface as a spike. There seems to be as few as 10 spikes on the average virion. Surface protein gp120 interacts with host CD4, CCR5 and CXCR4. Gp120 also interacts with the C-type lectins CD209/DC-SIGN and CLEC4M/DC-SIGNR (collectively referred to as DC-SIGN(R)). Gp120 and gp41 interact with GalCer. Gp120 interacts with host ITGA4/ITGB7 complex; on CD4+ T-cells, this interaction results in rapid activation of integrin ITGAL/LFA-1, which facilitates efficient cell-to-cell spreading of HIV-1. Gp120 interacts with cell-associated heparan sulfate; this interaction increases virus infectivity on permissive cells and may be involved in infection of CD4- cells.</text>
</comment>
<feature type="region of interest" description="MPER; binding to GalCer" evidence="33">
    <location>
        <begin position="656"/>
        <end position="677"/>
    </location>
</feature>
<keyword evidence="21 33" id="KW-1164">Virus endocytosis by host</keyword>
<keyword evidence="28 33" id="KW-0325">Glycoprotein</keyword>
<dbReference type="InterPro" id="IPR000328">
    <property type="entry name" value="GP41-like"/>
</dbReference>
<evidence type="ECO:0000256" key="30">
    <source>
        <dbReference type="ARBA" id="ARBA00023288"/>
    </source>
</evidence>
<evidence type="ECO:0000256" key="17">
    <source>
        <dbReference type="ARBA" id="ARBA00022804"/>
    </source>
</evidence>
<evidence type="ECO:0000256" key="23">
    <source>
        <dbReference type="ARBA" id="ARBA00023046"/>
    </source>
</evidence>
<evidence type="ECO:0000256" key="19">
    <source>
        <dbReference type="ARBA" id="ARBA00022870"/>
    </source>
</evidence>
<evidence type="ECO:0000256" key="13">
    <source>
        <dbReference type="ARBA" id="ARBA00022685"/>
    </source>
</evidence>
<keyword evidence="30 33" id="KW-0449">Lipoprotein</keyword>
<dbReference type="FunFam" id="2.170.40.20:FF:000001">
    <property type="entry name" value="Envelope glycoprotein gp160"/>
    <property type="match status" value="1"/>
</dbReference>
<dbReference type="GO" id="GO:0020002">
    <property type="term" value="C:host cell plasma membrane"/>
    <property type="evidence" value="ECO:0007669"/>
    <property type="project" value="UniProtKB-SubCell"/>
</dbReference>
<keyword evidence="8 33" id="KW-1170">Fusion of virus membrane with host endosomal membrane</keyword>
<feature type="coiled-coil region" evidence="33">
    <location>
        <begin position="627"/>
        <end position="661"/>
    </location>
</feature>
<dbReference type="CDD" id="cd09909">
    <property type="entry name" value="HIV-1-like_HR1-HR2"/>
    <property type="match status" value="1"/>
</dbReference>
<dbReference type="GO" id="GO:0016020">
    <property type="term" value="C:membrane"/>
    <property type="evidence" value="ECO:0007669"/>
    <property type="project" value="UniProtKB-UniRule"/>
</dbReference>
<comment type="subunit">
    <text evidence="32">The mature envelope protein (Env) consists of a homotrimer of non-covalently associated gp120-gp41 heterodimers. The resulting complex protrudes from the virus surface as a spike. There seems to be as few as 10 spikes on the average virion. Interacts with host CD4, CCR5 and CXCR4. Gp120 also interacts with the C-type lectins CD209/DC-SIGN and CLEC4M/DC-SIGNR (collectively referred to as DC-SIGN(R)). Gp120 and gp41 interact with GalCer. Gp120 interacts with host ITGA4/ITGB7 complex; on CD4+ T-cells, this interaction results in rapid activation of integrin ITGAL/LFA-1, which facilitates efficient cell-to-cell spreading of HIV-1. Gp120 interacts with cell-associated heparan sulfate; this interaction increases virus infectivity on permissive cells and may be involved in infection of CD4- cells.</text>
</comment>
<dbReference type="InterPro" id="IPR037527">
    <property type="entry name" value="Gp160"/>
</dbReference>
<evidence type="ECO:0000256" key="18">
    <source>
        <dbReference type="ARBA" id="ARBA00022844"/>
    </source>
</evidence>
<evidence type="ECO:0000256" key="29">
    <source>
        <dbReference type="ARBA" id="ARBA00023280"/>
    </source>
</evidence>
<sequence length="850" mass="96664">MKVKGIRKSYQNLWKWGTMLLGILMSCSATENLWVTVYYGVPVWKEATTTLFCASDAKAYDTEAHNVWATHACVPTDPNPQELKLENVTENFNMWKNNMVEQMHEDIISLWDQSLKPCVKLTPLCVTLNCSDLNTTSSNGRTIEAGEIKNCSFNITTSMTDKMQKEYSLFYKLDVVPIDKDNISYRLISCNTSVITQACPKVSFEPIPIHYCAPAGFAILKCNNKKFNGTGPCKNVSTVQCTHGIRPVVSTQLLLNGSLAEEEVVIRSANFSDNTKTLIVQLKEPVEINCTRPNNNTRKSIHMGPGKAFYTTGIIGDIRQAHCNISRAKWNNTLKQVVEKLREQYKNKTIIFNQSSGGDPEIVMHSFTCGGEFFYCDTTKLFNSTWSSNNTWNDTTGLHTTEEDDTITLPCKIKQIINMWQEVGKAMYAPPISGRIRCSSNITGLLLTRDGGKNESKNNETFRPGGGDMKDNWRSELYKYKVVKIEPLGVAPTKAKRRVVQREKRAVTLGAMFLGFLGAAGSTMGAASIALTVQARQLLSGIVQQQNNLLRAIEAQQHLLQLTVWGIKQLQARVLAVEKYLQDQQLLGIWGCSGKLICTTTVPWNATWSNKSLHEIWDNMTWMEWEREIDNYTDQIYILLEKSQNQQEKNEQELLELDKWANLWNWFDITQWLWYIKIFIMIVGGLIGLRIVFSVLSIVNRVRQGYSPLSFQTHLPTPRGPDRPGGTEEEGGERDRDRSGQLVNGFLAIIWVDLRSLCLFSYHRLRDLLLIVTRIVELLGRRGWEILKYWWNLLQYWSQELKNSAVSLLNATAIAVAEGTDRVIEVVQRAFRAILRIPRRIRQGLERALL</sequence>
<evidence type="ECO:0000256" key="21">
    <source>
        <dbReference type="ARBA" id="ARBA00022890"/>
    </source>
</evidence>
<evidence type="ECO:0000256" key="20">
    <source>
        <dbReference type="ARBA" id="ARBA00022879"/>
    </source>
</evidence>
<keyword evidence="13 33" id="KW-0165">Cleavage on pair of basic residues</keyword>
<feature type="transmembrane region" description="Helical" evidence="34">
    <location>
        <begin position="672"/>
        <end position="693"/>
    </location>
</feature>
<dbReference type="GO" id="GO:0044175">
    <property type="term" value="C:host cell endosome membrane"/>
    <property type="evidence" value="ECO:0007669"/>
    <property type="project" value="UniProtKB-SubCell"/>
</dbReference>
<evidence type="ECO:0000313" key="38">
    <source>
        <dbReference type="EMBL" id="ABK33477.1"/>
    </source>
</evidence>
<keyword evidence="10 33" id="KW-1165">Clathrin-mediated endocytosis of virus by host</keyword>
<evidence type="ECO:0000256" key="8">
    <source>
        <dbReference type="ARBA" id="ARBA00022510"/>
    </source>
</evidence>
<evidence type="ECO:0000256" key="9">
    <source>
        <dbReference type="ARBA" id="ARBA00022511"/>
    </source>
</evidence>
<dbReference type="Gene3D" id="2.170.40.20">
    <property type="entry name" value="Human immunodeficiency virus 1, Gp160, envelope glycoprotein"/>
    <property type="match status" value="2"/>
</dbReference>
<keyword evidence="16 33" id="KW-0732">Signal</keyword>
<evidence type="ECO:0000259" key="37">
    <source>
        <dbReference type="Pfam" id="PF00517"/>
    </source>
</evidence>
<feature type="disulfide bond" evidence="33">
    <location>
        <begin position="212"/>
        <end position="241"/>
    </location>
</feature>
<dbReference type="InterPro" id="IPR036377">
    <property type="entry name" value="Gp120_core_sf"/>
</dbReference>
<feature type="region of interest" description="Fusion peptide" evidence="33">
    <location>
        <begin position="506"/>
        <end position="526"/>
    </location>
</feature>
<accession>A0MKE2</accession>
<keyword evidence="7 33" id="KW-1168">Fusion of virus membrane with host membrane</keyword>
<dbReference type="Pfam" id="PF00516">
    <property type="entry name" value="GP120"/>
    <property type="match status" value="2"/>
</dbReference>
<comment type="PTM">
    <text evidence="33">Highly glycosylated by host. The high number of glycan on the protein is reffered to as 'glycan shield' because it contributes to hide protein sequence from adaptive immune system.</text>
</comment>
<feature type="domain" description="Human immunodeficiency virus 1 envelope glycoprotein Gp120" evidence="36">
    <location>
        <begin position="146"/>
        <end position="505"/>
    </location>
</feature>
<evidence type="ECO:0000256" key="16">
    <source>
        <dbReference type="ARBA" id="ARBA00022729"/>
    </source>
</evidence>
<keyword evidence="27 33" id="KW-1015">Disulfide bond</keyword>
<keyword evidence="29 33" id="KW-0899">Viral immunoevasion</keyword>
<comment type="miscellaneous">
    <text evidence="33">HIV-1 lineages are divided in three main groups, M (for Major), O (for Outlier), and N (for New, or Non-M, Non-O). The vast majority of strains found worldwide belong to the group M. Group O seems to be endemic to and largely confined to Cameroon and neighboring countries in West Central Africa, where these viruses represent a small minority of HIV-1 strains. The group N is represented by a limited number of isolates from Cameroonian persons. The group M is further subdivided in 9 clades or subtypes (A to D, F to H, J and K).</text>
</comment>
<comment type="similarity">
    <text evidence="33">Belongs to the HIV-1 env protein family.</text>
</comment>
<evidence type="ECO:0000256" key="4">
    <source>
        <dbReference type="ARBA" id="ARBA00004563"/>
    </source>
</evidence>
<keyword evidence="22 33" id="KW-1133">Transmembrane helix</keyword>
<dbReference type="FunFam" id="1.10.287.210:FF:000001">
    <property type="entry name" value="Envelope glycoprotein gp160"/>
    <property type="match status" value="1"/>
</dbReference>
<keyword evidence="23 33" id="KW-1039">Host endosome</keyword>
<dbReference type="GO" id="GO:0019062">
    <property type="term" value="P:virion attachment to host cell"/>
    <property type="evidence" value="ECO:0007669"/>
    <property type="project" value="UniProtKB-UniRule"/>
</dbReference>
<dbReference type="Pfam" id="PF00517">
    <property type="entry name" value="GP41"/>
    <property type="match status" value="1"/>
</dbReference>
<feature type="lipid moiety-binding region" description="S-palmitoyl cysteine; by host" evidence="33">
    <location>
        <position position="758"/>
    </location>
</feature>
<feature type="chain" id="PRO_5023236278" description="Envelope glycoprotein gp160" evidence="33">
    <location>
        <begin position="32"/>
        <end position="850"/>
    </location>
</feature>
<evidence type="ECO:0000256" key="6">
    <source>
        <dbReference type="ARBA" id="ARBA00004650"/>
    </source>
</evidence>
<proteinExistence type="inferred from homology"/>
<evidence type="ECO:0000256" key="11">
    <source>
        <dbReference type="ARBA" id="ARBA00022581"/>
    </source>
</evidence>
<dbReference type="GO" id="GO:1903908">
    <property type="term" value="P:positive regulation of plasma membrane raft polarization"/>
    <property type="evidence" value="ECO:0007669"/>
    <property type="project" value="UniProtKB-UniRule"/>
</dbReference>
<dbReference type="EMBL" id="DQ976391">
    <property type="protein sequence ID" value="ABK33477.1"/>
    <property type="molecule type" value="Genomic_DNA"/>
</dbReference>
<dbReference type="GO" id="GO:0052031">
    <property type="term" value="P:symbiont-mediated perturbation of host defense response"/>
    <property type="evidence" value="ECO:0007669"/>
    <property type="project" value="UniProtKB-UniRule"/>
</dbReference>
<feature type="domain" description="Retroviral envelope protein GP41-like" evidence="37">
    <location>
        <begin position="524"/>
        <end position="713"/>
    </location>
</feature>
<feature type="topological domain" description="Cytoplasmic" evidence="33">
    <location>
        <begin position="700"/>
        <end position="850"/>
    </location>
</feature>
<feature type="disulfide bond" evidence="33">
    <location>
        <begin position="53"/>
        <end position="73"/>
    </location>
</feature>
<feature type="chain" id="PRO_5023236279" description="Transmembrane protein gp41" evidence="33">
    <location>
        <begin position="506"/>
        <end position="850"/>
    </location>
</feature>
<feature type="disulfide bond" evidence="33">
    <location>
        <begin position="592"/>
        <end position="598"/>
    </location>
</feature>
<dbReference type="GO" id="GO:0055036">
    <property type="term" value="C:virion membrane"/>
    <property type="evidence" value="ECO:0007669"/>
    <property type="project" value="UniProtKB-SubCell"/>
</dbReference>
<evidence type="ECO:0000256" key="26">
    <source>
        <dbReference type="ARBA" id="ARBA00023139"/>
    </source>
</evidence>
<dbReference type="HAMAP" id="MF_04083">
    <property type="entry name" value="HIV_ENV"/>
    <property type="match status" value="1"/>
</dbReference>
<keyword evidence="14 33" id="KW-0812">Transmembrane</keyword>
<evidence type="ECO:0000256" key="27">
    <source>
        <dbReference type="ARBA" id="ARBA00023157"/>
    </source>
</evidence>
<feature type="disulfide bond" evidence="33">
    <location>
        <begin position="222"/>
        <end position="233"/>
    </location>
</feature>
<dbReference type="GO" id="GO:0005198">
    <property type="term" value="F:structural molecule activity"/>
    <property type="evidence" value="ECO:0007669"/>
    <property type="project" value="UniProtKB-UniRule"/>
</dbReference>
<comment type="function">
    <text evidence="33">Envelope glycoprotein gp160: Oligomerizes in the host endoplasmic reticulum into predominantly trimers. In a second time, gp160 transits in the host Golgi, where glycosylation is completed. The precursor is then proteolytically cleaved in the trans-Golgi and thereby activated by cellular furin or furin-like proteases to produce gp120 and gp41.</text>
</comment>
<dbReference type="InterPro" id="IPR000777">
    <property type="entry name" value="HIV1_Gp120"/>
</dbReference>
<keyword evidence="15 33" id="KW-0053">Apoptosis</keyword>
<comment type="subcellular location">
    <molecule>Surface protein gp120</molecule>
    <subcellularLocation>
        <location evidence="33">Virion membrane</location>
        <topology evidence="33">Peripheral membrane protein</topology>
    </subcellularLocation>
    <subcellularLocation>
        <location evidence="33">Host cell membrane</location>
        <topology evidence="33">Peripheral membrane protein</topology>
    </subcellularLocation>
    <subcellularLocation>
        <location evidence="33">Host endosome membrane</location>
        <topology evidence="33">Single-pass type I membrane protein</topology>
    </subcellularLocation>
    <text evidence="33">The surface protein is not anchored to the viral envelope, but associates with the extravirion surface through its binding to TM. It is probably concentrated at the site of budding and incorporated into the virions possibly by contacts between the cytoplasmic tail of Env and the N-terminus of Gag.</text>
</comment>
<keyword evidence="19 33" id="KW-1043">Host membrane</keyword>
<keyword evidence="25 33" id="KW-0472">Membrane</keyword>
<feature type="region of interest" description="Immunosuppression" evidence="33">
    <location>
        <begin position="568"/>
        <end position="586"/>
    </location>
</feature>
<dbReference type="PROSITE" id="PS51257">
    <property type="entry name" value="PROKAR_LIPOPROTEIN"/>
    <property type="match status" value="1"/>
</dbReference>
<feature type="short sequence motif" description="Di-leucine internalization motif" evidence="33">
    <location>
        <begin position="849"/>
        <end position="850"/>
    </location>
</feature>
<dbReference type="GO" id="GO:0019064">
    <property type="term" value="P:fusion of virus membrane with host plasma membrane"/>
    <property type="evidence" value="ECO:0007669"/>
    <property type="project" value="UniProtKB-UniRule"/>
</dbReference>
<comment type="subcellular location">
    <molecule>Transmembrane protein gp41</molecule>
    <subcellularLocation>
        <location evidence="33">Virion membrane</location>
        <topology evidence="33">Single-pass type I membrane protein</topology>
    </subcellularLocation>
    <subcellularLocation>
        <location evidence="33">Host cell membrane</location>
        <topology evidence="33">Single-pass type I membrane protein</topology>
    </subcellularLocation>
    <subcellularLocation>
        <location evidence="33">Host endosome membrane</location>
        <topology evidence="33">Single-pass type I membrane protein</topology>
    </subcellularLocation>
    <text evidence="33">It is probably concentrated at the site of budding and incorporated into the virions possibly by contacts between the cytoplasmic tail of Env and the N-terminus of Gag.</text>
</comment>
<comment type="domain">
    <text evidence="33">The CD4-binding region is targeted by the antibody b12.</text>
</comment>
<evidence type="ECO:0000256" key="12">
    <source>
        <dbReference type="ARBA" id="ARBA00022595"/>
    </source>
</evidence>
<keyword evidence="24 33" id="KW-0175">Coiled coil</keyword>
<evidence type="ECO:0000256" key="15">
    <source>
        <dbReference type="ARBA" id="ARBA00022703"/>
    </source>
</evidence>
<name>A0MKE2_HV1</name>
<evidence type="ECO:0000256" key="32">
    <source>
        <dbReference type="ARBA" id="ARBA00062028"/>
    </source>
</evidence>
<evidence type="ECO:0000256" key="22">
    <source>
        <dbReference type="ARBA" id="ARBA00022989"/>
    </source>
</evidence>